<comment type="caution">
    <text evidence="2">The sequence shown here is derived from an EMBL/GenBank/DDBJ whole genome shotgun (WGS) entry which is preliminary data.</text>
</comment>
<keyword evidence="1" id="KW-0812">Transmembrane</keyword>
<evidence type="ECO:0000256" key="1">
    <source>
        <dbReference type="SAM" id="Phobius"/>
    </source>
</evidence>
<evidence type="ECO:0000313" key="2">
    <source>
        <dbReference type="EMBL" id="MBP0902584.1"/>
    </source>
</evidence>
<accession>A0ABS4BPT0</accession>
<keyword evidence="1" id="KW-0472">Membrane</keyword>
<protein>
    <submittedName>
        <fullName evidence="2">Uncharacterized protein</fullName>
    </submittedName>
</protein>
<dbReference type="EMBL" id="JAGJCB010000002">
    <property type="protein sequence ID" value="MBP0902584.1"/>
    <property type="molecule type" value="Genomic_DNA"/>
</dbReference>
<organism evidence="2 3">
    <name type="scientific">Mariniflexile gromovii</name>
    <dbReference type="NCBI Taxonomy" id="362523"/>
    <lineage>
        <taxon>Bacteria</taxon>
        <taxon>Pseudomonadati</taxon>
        <taxon>Bacteroidota</taxon>
        <taxon>Flavobacteriia</taxon>
        <taxon>Flavobacteriales</taxon>
        <taxon>Flavobacteriaceae</taxon>
        <taxon>Mariniflexile</taxon>
    </lineage>
</organism>
<sequence>MKFRDFVLKHYTFIRVILITIGTLIMFYAFFFSDRPASFNTIKENIDNPMMYVCLLISFLGAWWINYPYRYKKFFPNKDKEK</sequence>
<evidence type="ECO:0000313" key="3">
    <source>
        <dbReference type="Proteomes" id="UP000670776"/>
    </source>
</evidence>
<dbReference type="Proteomes" id="UP000670776">
    <property type="component" value="Unassembled WGS sequence"/>
</dbReference>
<name>A0ABS4BPT0_9FLAO</name>
<feature type="transmembrane region" description="Helical" evidence="1">
    <location>
        <begin position="50"/>
        <end position="69"/>
    </location>
</feature>
<keyword evidence="1" id="KW-1133">Transmembrane helix</keyword>
<keyword evidence="3" id="KW-1185">Reference proteome</keyword>
<gene>
    <name evidence="2" type="ORF">J8H85_01975</name>
</gene>
<proteinExistence type="predicted"/>
<reference evidence="2 3" key="1">
    <citation type="submission" date="2021-04" db="EMBL/GenBank/DDBJ databases">
        <title>Mariniflexile gromovii gen. nov., sp. nov., a gliding bacterium isolated from the sea urchin Strongylocentrotus intermedius.</title>
        <authorList>
            <person name="Ko S."/>
            <person name="Le V."/>
            <person name="Ahn C.-Y."/>
            <person name="Oh H.-M."/>
        </authorList>
    </citation>
    <scope>NUCLEOTIDE SEQUENCE [LARGE SCALE GENOMIC DNA]</scope>
    <source>
        <strain evidence="2 3">KCTC 12570</strain>
    </source>
</reference>
<dbReference type="RefSeq" id="WP_209652171.1">
    <property type="nucleotide sequence ID" value="NZ_JAGJCB010000002.1"/>
</dbReference>
<feature type="transmembrane region" description="Helical" evidence="1">
    <location>
        <begin position="12"/>
        <end position="30"/>
    </location>
</feature>